<protein>
    <submittedName>
        <fullName evidence="2">Uncharacterized protein</fullName>
    </submittedName>
</protein>
<organism evidence="2 3">
    <name type="scientific">Chlorogloeopsis fritschii PCC 6912</name>
    <dbReference type="NCBI Taxonomy" id="211165"/>
    <lineage>
        <taxon>Bacteria</taxon>
        <taxon>Bacillati</taxon>
        <taxon>Cyanobacteriota</taxon>
        <taxon>Cyanophyceae</taxon>
        <taxon>Nostocales</taxon>
        <taxon>Chlorogloeopsidaceae</taxon>
        <taxon>Chlorogloeopsis</taxon>
    </lineage>
</organism>
<evidence type="ECO:0000313" key="2">
    <source>
        <dbReference type="EMBL" id="RUR86667.1"/>
    </source>
</evidence>
<feature type="chain" id="PRO_5018762234" evidence="1">
    <location>
        <begin position="25"/>
        <end position="249"/>
    </location>
</feature>
<comment type="caution">
    <text evidence="2">The sequence shown here is derived from an EMBL/GenBank/DDBJ whole genome shotgun (WGS) entry which is preliminary data.</text>
</comment>
<dbReference type="EMBL" id="RSCJ01000001">
    <property type="protein sequence ID" value="RUR86667.1"/>
    <property type="molecule type" value="Genomic_DNA"/>
</dbReference>
<feature type="signal peptide" evidence="1">
    <location>
        <begin position="1"/>
        <end position="24"/>
    </location>
</feature>
<dbReference type="RefSeq" id="WP_016874418.1">
    <property type="nucleotide sequence ID" value="NZ_AJLN01000116.1"/>
</dbReference>
<name>A0A3S5K2I7_CHLFR</name>
<evidence type="ECO:0000313" key="3">
    <source>
        <dbReference type="Proteomes" id="UP000268857"/>
    </source>
</evidence>
<reference evidence="2 3" key="1">
    <citation type="journal article" date="2019" name="Genome Biol. Evol.">
        <title>Day and night: Metabolic profiles and evolutionary relationships of six axenic non-marine cyanobacteria.</title>
        <authorList>
            <person name="Will S.E."/>
            <person name="Henke P."/>
            <person name="Boedeker C."/>
            <person name="Huang S."/>
            <person name="Brinkmann H."/>
            <person name="Rohde M."/>
            <person name="Jarek M."/>
            <person name="Friedl T."/>
            <person name="Seufert S."/>
            <person name="Schumacher M."/>
            <person name="Overmann J."/>
            <person name="Neumann-Schaal M."/>
            <person name="Petersen J."/>
        </authorList>
    </citation>
    <scope>NUCLEOTIDE SEQUENCE [LARGE SCALE GENOMIC DNA]</scope>
    <source>
        <strain evidence="2 3">PCC 6912</strain>
    </source>
</reference>
<dbReference type="AlphaFoldDB" id="A0A3S5K2I7"/>
<dbReference type="STRING" id="211165.GCA_000317285_05020"/>
<accession>A0A3S5K2I7</accession>
<proteinExistence type="predicted"/>
<evidence type="ECO:0000256" key="1">
    <source>
        <dbReference type="SAM" id="SignalP"/>
    </source>
</evidence>
<keyword evidence="1" id="KW-0732">Signal</keyword>
<keyword evidence="3" id="KW-1185">Reference proteome</keyword>
<dbReference type="Proteomes" id="UP000268857">
    <property type="component" value="Unassembled WGS sequence"/>
</dbReference>
<gene>
    <name evidence="2" type="ORF">PCC6912_01100</name>
</gene>
<sequence>MKYKIFSALAALATLGWSIMPAVSAPLNPHAYGVQRFSGINLGGNIRMVAGQSHLENTCNTSTQNASINKVMWVAFDLNPSTAEWIEAGSKRGLQLQDLTVSSSDPNPAEICWRGHYIGRAIFEWDQGMIVYRATPYSTIDPVGNATYQIKQSGIDYQWKVYVNGYQALTIDNTGYNDAIAIEVGIESKDNTNLFTSGTYADLWQYLKPSNVSWANVVSAAISDQDRYIYRAINSTYDATNNRVTITHN</sequence>